<dbReference type="Proteomes" id="UP001479933">
    <property type="component" value="Chromosome"/>
</dbReference>
<accession>A0ABZ2U6F7</accession>
<organism evidence="7 8">
    <name type="scientific">Gordonia hydrophobica</name>
    <dbReference type="NCBI Taxonomy" id="40516"/>
    <lineage>
        <taxon>Bacteria</taxon>
        <taxon>Bacillati</taxon>
        <taxon>Actinomycetota</taxon>
        <taxon>Actinomycetes</taxon>
        <taxon>Mycobacteriales</taxon>
        <taxon>Gordoniaceae</taxon>
        <taxon>Gordonia</taxon>
    </lineage>
</organism>
<dbReference type="InterPro" id="IPR002347">
    <property type="entry name" value="SDR_fam"/>
</dbReference>
<evidence type="ECO:0000256" key="2">
    <source>
        <dbReference type="ARBA" id="ARBA00006484"/>
    </source>
</evidence>
<reference evidence="7 8" key="1">
    <citation type="journal article" date="2023" name="Virus Evol.">
        <title>Computational host range prediction-The good, the bad, and the ugly.</title>
        <authorList>
            <person name="Howell A.A."/>
            <person name="Versoza C.J."/>
            <person name="Pfeifer S.P."/>
        </authorList>
    </citation>
    <scope>NUCLEOTIDE SEQUENCE [LARGE SCALE GENOMIC DNA]</scope>
    <source>
        <strain evidence="7 8">1610/1b</strain>
    </source>
</reference>
<dbReference type="Gene3D" id="3.40.50.720">
    <property type="entry name" value="NAD(P)-binding Rossmann-like Domain"/>
    <property type="match status" value="1"/>
</dbReference>
<comment type="subcellular location">
    <subcellularLocation>
        <location evidence="1">Secreted</location>
        <location evidence="1">Cell wall</location>
    </subcellularLocation>
</comment>
<dbReference type="PANTHER" id="PTHR42879">
    <property type="entry name" value="3-OXOACYL-(ACYL-CARRIER-PROTEIN) REDUCTASE"/>
    <property type="match status" value="1"/>
</dbReference>
<dbReference type="Pfam" id="PF00106">
    <property type="entry name" value="adh_short"/>
    <property type="match status" value="1"/>
</dbReference>
<dbReference type="InterPro" id="IPR036291">
    <property type="entry name" value="NAD(P)-bd_dom_sf"/>
</dbReference>
<evidence type="ECO:0000256" key="3">
    <source>
        <dbReference type="ARBA" id="ARBA00022512"/>
    </source>
</evidence>
<dbReference type="SUPFAM" id="SSF51735">
    <property type="entry name" value="NAD(P)-binding Rossmann-fold domains"/>
    <property type="match status" value="1"/>
</dbReference>
<dbReference type="InterPro" id="IPR020904">
    <property type="entry name" value="Sc_DH/Rdtase_CS"/>
</dbReference>
<evidence type="ECO:0000313" key="8">
    <source>
        <dbReference type="Proteomes" id="UP001479933"/>
    </source>
</evidence>
<keyword evidence="8" id="KW-1185">Reference proteome</keyword>
<dbReference type="PRINTS" id="PR00081">
    <property type="entry name" value="GDHRDH"/>
</dbReference>
<proteinExistence type="inferred from homology"/>
<dbReference type="PRINTS" id="PR00080">
    <property type="entry name" value="SDRFAMILY"/>
</dbReference>
<sequence>MRLQDKVALVTGAAQGLGRAIATAMAQDGADVVICDIQEQKLHDVAREIEALGRRCLPVVCDVSSPTEVASMFATAAERFGTVHILVNNAAKVPTRPADEERRNKHYAYVTTPMPRQAVGVTSSLTEDDWLRWWDVNANGVFYCTQEALKYMVPQQYGRIINISSVAGISTASMHSPGYSASKAAVASLTKTVALDVAGAGVYVNAIACGGVLTPPFEEYLEHASDEQRQNLYQMIPAGRLGRPEEYASLAVYLATENHYLVGQVISPNGGVVI</sequence>
<protein>
    <recommendedName>
        <fullName evidence="4">3-oxoacyl-[acyl-carrier-protein] reductase MabA</fullName>
    </recommendedName>
</protein>
<evidence type="ECO:0000256" key="6">
    <source>
        <dbReference type="RuleBase" id="RU000363"/>
    </source>
</evidence>
<dbReference type="PANTHER" id="PTHR42879:SF2">
    <property type="entry name" value="3-OXOACYL-[ACYL-CARRIER-PROTEIN] REDUCTASE FABG"/>
    <property type="match status" value="1"/>
</dbReference>
<evidence type="ECO:0000256" key="1">
    <source>
        <dbReference type="ARBA" id="ARBA00004191"/>
    </source>
</evidence>
<comment type="similarity">
    <text evidence="2 6">Belongs to the short-chain dehydrogenases/reductases (SDR) family.</text>
</comment>
<dbReference type="PROSITE" id="PS00061">
    <property type="entry name" value="ADH_SHORT"/>
    <property type="match status" value="1"/>
</dbReference>
<dbReference type="EMBL" id="CP136137">
    <property type="protein sequence ID" value="WYY09143.1"/>
    <property type="molecule type" value="Genomic_DNA"/>
</dbReference>
<evidence type="ECO:0000313" key="7">
    <source>
        <dbReference type="EMBL" id="WYY09143.1"/>
    </source>
</evidence>
<keyword evidence="3" id="KW-0964">Secreted</keyword>
<dbReference type="RefSeq" id="WP_066163873.1">
    <property type="nucleotide sequence ID" value="NZ_CP136137.1"/>
</dbReference>
<comment type="catalytic activity">
    <reaction evidence="5">
        <text>a (3R)-hydroxyacyl-[ACP] + NADP(+) = a 3-oxoacyl-[ACP] + NADPH + H(+)</text>
        <dbReference type="Rhea" id="RHEA:17397"/>
        <dbReference type="Rhea" id="RHEA-COMP:9916"/>
        <dbReference type="Rhea" id="RHEA-COMP:9945"/>
        <dbReference type="ChEBI" id="CHEBI:15378"/>
        <dbReference type="ChEBI" id="CHEBI:57783"/>
        <dbReference type="ChEBI" id="CHEBI:58349"/>
        <dbReference type="ChEBI" id="CHEBI:78776"/>
        <dbReference type="ChEBI" id="CHEBI:78827"/>
        <dbReference type="EC" id="1.1.1.100"/>
    </reaction>
    <physiologicalReaction direction="right-to-left" evidence="5">
        <dbReference type="Rhea" id="RHEA:17399"/>
    </physiologicalReaction>
</comment>
<evidence type="ECO:0000256" key="5">
    <source>
        <dbReference type="ARBA" id="ARBA00047400"/>
    </source>
</evidence>
<evidence type="ECO:0000256" key="4">
    <source>
        <dbReference type="ARBA" id="ARBA00040781"/>
    </source>
</evidence>
<dbReference type="InterPro" id="IPR050259">
    <property type="entry name" value="SDR"/>
</dbReference>
<keyword evidence="3" id="KW-0134">Cell wall</keyword>
<name>A0ABZ2U6F7_9ACTN</name>
<gene>
    <name evidence="7" type="ORF">RVF87_08840</name>
</gene>